<gene>
    <name evidence="1" type="ORF">KV397_14385</name>
</gene>
<sequence>MAVELQYQMALDGRRWIPIPFTFPWSEFATAEEWASTLASDLLAGTGAESTADALTQEALTLQAAPPPIPGAQERFWRTEYVGGYPIIIHLYIDETWATTAEDLLQYARLGIGGFVQTWSIVEGTAFDVAVNVAVSAEIEDVTREGSPVMTIGAVRSIGVRDGLLFLIDYLDEDPVRLEAVQPELEEIFRSFRFRAAPPSAADA</sequence>
<dbReference type="Proteomes" id="UP000830631">
    <property type="component" value="Chromosome"/>
</dbReference>
<evidence type="ECO:0000313" key="1">
    <source>
        <dbReference type="EMBL" id="UPL18860.1"/>
    </source>
</evidence>
<name>A0ABY4J4B7_9MICO</name>
<protein>
    <submittedName>
        <fullName evidence="1">Uncharacterized protein</fullName>
    </submittedName>
</protein>
<proteinExistence type="predicted"/>
<keyword evidence="2" id="KW-1185">Reference proteome</keyword>
<evidence type="ECO:0000313" key="2">
    <source>
        <dbReference type="Proteomes" id="UP000830631"/>
    </source>
</evidence>
<dbReference type="EMBL" id="CP078078">
    <property type="protein sequence ID" value="UPL18860.1"/>
    <property type="molecule type" value="Genomic_DNA"/>
</dbReference>
<accession>A0ABY4J4B7</accession>
<dbReference type="RefSeq" id="WP_261811556.1">
    <property type="nucleotide sequence ID" value="NZ_CP078078.1"/>
</dbReference>
<reference evidence="1 2" key="1">
    <citation type="submission" date="2021-06" db="EMBL/GenBank/DDBJ databases">
        <title>Genome-based taxonomic framework of Microbacterium strains isolated from marine environment, the description of four new species and reclassification of four preexisting species.</title>
        <authorList>
            <person name="Lee S.D."/>
            <person name="Kim S.-M."/>
            <person name="Byeon Y.-S."/>
            <person name="Yang H.L."/>
            <person name="Kim I.S."/>
        </authorList>
    </citation>
    <scope>NUCLEOTIDE SEQUENCE [LARGE SCALE GENOMIC DNA]</scope>
    <source>
        <strain evidence="1 2">KSW4-10</strain>
    </source>
</reference>
<organism evidence="1 2">
    <name type="scientific">Microbacterium aurugineum</name>
    <dbReference type="NCBI Taxonomy" id="2851642"/>
    <lineage>
        <taxon>Bacteria</taxon>
        <taxon>Bacillati</taxon>
        <taxon>Actinomycetota</taxon>
        <taxon>Actinomycetes</taxon>
        <taxon>Micrococcales</taxon>
        <taxon>Microbacteriaceae</taxon>
        <taxon>Microbacterium</taxon>
    </lineage>
</organism>